<organism evidence="1 2">
    <name type="scientific">Kutzneria albida DSM 43870</name>
    <dbReference type="NCBI Taxonomy" id="1449976"/>
    <lineage>
        <taxon>Bacteria</taxon>
        <taxon>Bacillati</taxon>
        <taxon>Actinomycetota</taxon>
        <taxon>Actinomycetes</taxon>
        <taxon>Pseudonocardiales</taxon>
        <taxon>Pseudonocardiaceae</taxon>
        <taxon>Kutzneria</taxon>
    </lineage>
</organism>
<evidence type="ECO:0000313" key="2">
    <source>
        <dbReference type="Proteomes" id="UP000019225"/>
    </source>
</evidence>
<sequence length="47" mass="5426">MIRAYGKIKLNRRGKSLSHVVFLVSILWKVKATARVRKAQQWLALCS</sequence>
<protein>
    <submittedName>
        <fullName evidence="1">Uncharacterized protein</fullName>
    </submittedName>
</protein>
<accession>W5WJT7</accession>
<gene>
    <name evidence="1" type="ORF">KALB_7648</name>
</gene>
<reference evidence="1 2" key="1">
    <citation type="journal article" date="2014" name="BMC Genomics">
        <title>Complete genome sequence of producer of the glycopeptide antibiotic Aculeximycin Kutzneria albida DSM 43870T, a representative of minor genus of Pseudonocardiaceae.</title>
        <authorList>
            <person name="Rebets Y."/>
            <person name="Tokovenko B."/>
            <person name="Lushchyk I."/>
            <person name="Ruckert C."/>
            <person name="Zaburannyi N."/>
            <person name="Bechthold A."/>
            <person name="Kalinowski J."/>
            <person name="Luzhetskyy A."/>
        </authorList>
    </citation>
    <scope>NUCLEOTIDE SEQUENCE [LARGE SCALE GENOMIC DNA]</scope>
    <source>
        <strain evidence="1">DSM 43870</strain>
    </source>
</reference>
<proteinExistence type="predicted"/>
<dbReference type="HOGENOM" id="CLU_3169289_0_0_11"/>
<name>W5WJT7_9PSEU</name>
<dbReference type="Proteomes" id="UP000019225">
    <property type="component" value="Chromosome"/>
</dbReference>
<keyword evidence="2" id="KW-1185">Reference proteome</keyword>
<evidence type="ECO:0000313" key="1">
    <source>
        <dbReference type="EMBL" id="AHI01006.1"/>
    </source>
</evidence>
<dbReference type="EMBL" id="CP007155">
    <property type="protein sequence ID" value="AHI01006.1"/>
    <property type="molecule type" value="Genomic_DNA"/>
</dbReference>
<dbReference type="KEGG" id="kal:KALB_7648"/>
<dbReference type="AlphaFoldDB" id="W5WJT7"/>